<sequence length="225" mass="25733">MLPQPQSDLWTAYLKTETLYLRSERNAALECFLGSFATLPQQIQHEWALQFVTEPDLQDVTIRMPLFRRVLLPQLRSAVDDRIPRCAHWLSRHAHLIYKCHDAIPDLPDTYTEHGLLLTAIDHEPNDDIARHRLVELISSHMDYTLHELPSGVLYGHDGATIPQCEEMLAALDDFVGHVNRLGLTDDYADLISDCRSHYRSYAIYLADPRGASSYAEFLSQFSDA</sequence>
<evidence type="ECO:0000313" key="1">
    <source>
        <dbReference type="EMBL" id="QDT10234.1"/>
    </source>
</evidence>
<accession>A0A517NSZ1</accession>
<reference evidence="1 2" key="1">
    <citation type="submission" date="2019-02" db="EMBL/GenBank/DDBJ databases">
        <title>Deep-cultivation of Planctomycetes and their phenomic and genomic characterization uncovers novel biology.</title>
        <authorList>
            <person name="Wiegand S."/>
            <person name="Jogler M."/>
            <person name="Boedeker C."/>
            <person name="Pinto D."/>
            <person name="Vollmers J."/>
            <person name="Rivas-Marin E."/>
            <person name="Kohn T."/>
            <person name="Peeters S.H."/>
            <person name="Heuer A."/>
            <person name="Rast P."/>
            <person name="Oberbeckmann S."/>
            <person name="Bunk B."/>
            <person name="Jeske O."/>
            <person name="Meyerdierks A."/>
            <person name="Storesund J.E."/>
            <person name="Kallscheuer N."/>
            <person name="Luecker S."/>
            <person name="Lage O.M."/>
            <person name="Pohl T."/>
            <person name="Merkel B.J."/>
            <person name="Hornburger P."/>
            <person name="Mueller R.-W."/>
            <person name="Bruemmer F."/>
            <person name="Labrenz M."/>
            <person name="Spormann A.M."/>
            <person name="Op den Camp H."/>
            <person name="Overmann J."/>
            <person name="Amann R."/>
            <person name="Jetten M.S.M."/>
            <person name="Mascher T."/>
            <person name="Medema M.H."/>
            <person name="Devos D.P."/>
            <person name="Kaster A.-K."/>
            <person name="Ovreas L."/>
            <person name="Rohde M."/>
            <person name="Galperin M.Y."/>
            <person name="Jogler C."/>
        </authorList>
    </citation>
    <scope>NUCLEOTIDE SEQUENCE [LARGE SCALE GENOMIC DNA]</scope>
    <source>
        <strain evidence="1 2">K23_9</strain>
    </source>
</reference>
<evidence type="ECO:0000313" key="2">
    <source>
        <dbReference type="Proteomes" id="UP000319817"/>
    </source>
</evidence>
<dbReference type="RefSeq" id="WP_145417741.1">
    <property type="nucleotide sequence ID" value="NZ_CP036526.1"/>
</dbReference>
<dbReference type="Proteomes" id="UP000319817">
    <property type="component" value="Chromosome"/>
</dbReference>
<name>A0A517NSZ1_9BACT</name>
<gene>
    <name evidence="1" type="ORF">K239x_21900</name>
</gene>
<organism evidence="1 2">
    <name type="scientific">Stieleria marina</name>
    <dbReference type="NCBI Taxonomy" id="1930275"/>
    <lineage>
        <taxon>Bacteria</taxon>
        <taxon>Pseudomonadati</taxon>
        <taxon>Planctomycetota</taxon>
        <taxon>Planctomycetia</taxon>
        <taxon>Pirellulales</taxon>
        <taxon>Pirellulaceae</taxon>
        <taxon>Stieleria</taxon>
    </lineage>
</organism>
<proteinExistence type="predicted"/>
<dbReference type="EMBL" id="CP036526">
    <property type="protein sequence ID" value="QDT10234.1"/>
    <property type="molecule type" value="Genomic_DNA"/>
</dbReference>
<dbReference type="OrthoDB" id="277872at2"/>
<dbReference type="AlphaFoldDB" id="A0A517NSZ1"/>
<keyword evidence="2" id="KW-1185">Reference proteome</keyword>
<protein>
    <submittedName>
        <fullName evidence="1">Uncharacterized protein</fullName>
    </submittedName>
</protein>